<dbReference type="EnsemblPlants" id="evm.model.05.1560">
    <property type="protein sequence ID" value="cds.evm.model.05.1560"/>
    <property type="gene ID" value="evm.TU.05.1560"/>
</dbReference>
<dbReference type="Gene3D" id="3.30.420.10">
    <property type="entry name" value="Ribonuclease H-like superfamily/Ribonuclease H"/>
    <property type="match status" value="1"/>
</dbReference>
<dbReference type="EMBL" id="UZAU01000542">
    <property type="status" value="NOT_ANNOTATED_CDS"/>
    <property type="molecule type" value="Genomic_DNA"/>
</dbReference>
<evidence type="ECO:0000259" key="1">
    <source>
        <dbReference type="Pfam" id="PF13456"/>
    </source>
</evidence>
<organism evidence="2 3">
    <name type="scientific">Cannabis sativa</name>
    <name type="common">Hemp</name>
    <name type="synonym">Marijuana</name>
    <dbReference type="NCBI Taxonomy" id="3483"/>
    <lineage>
        <taxon>Eukaryota</taxon>
        <taxon>Viridiplantae</taxon>
        <taxon>Streptophyta</taxon>
        <taxon>Embryophyta</taxon>
        <taxon>Tracheophyta</taxon>
        <taxon>Spermatophyta</taxon>
        <taxon>Magnoliopsida</taxon>
        <taxon>eudicotyledons</taxon>
        <taxon>Gunneridae</taxon>
        <taxon>Pentapetalae</taxon>
        <taxon>rosids</taxon>
        <taxon>fabids</taxon>
        <taxon>Rosales</taxon>
        <taxon>Cannabaceae</taxon>
        <taxon>Cannabis</taxon>
    </lineage>
</organism>
<evidence type="ECO:0000313" key="3">
    <source>
        <dbReference type="Proteomes" id="UP000596661"/>
    </source>
</evidence>
<dbReference type="GO" id="GO:0004523">
    <property type="term" value="F:RNA-DNA hybrid ribonuclease activity"/>
    <property type="evidence" value="ECO:0007669"/>
    <property type="project" value="InterPro"/>
</dbReference>
<dbReference type="SUPFAM" id="SSF53098">
    <property type="entry name" value="Ribonuclease H-like"/>
    <property type="match status" value="1"/>
</dbReference>
<dbReference type="GO" id="GO:0003676">
    <property type="term" value="F:nucleic acid binding"/>
    <property type="evidence" value="ECO:0007669"/>
    <property type="project" value="InterPro"/>
</dbReference>
<dbReference type="InterPro" id="IPR044730">
    <property type="entry name" value="RNase_H-like_dom_plant"/>
</dbReference>
<dbReference type="Gramene" id="evm.model.05.1560">
    <property type="protein sequence ID" value="cds.evm.model.05.1560"/>
    <property type="gene ID" value="evm.TU.05.1560"/>
</dbReference>
<dbReference type="InterPro" id="IPR002156">
    <property type="entry name" value="RNaseH_domain"/>
</dbReference>
<accession>A0A803PLT1</accession>
<dbReference type="AlphaFoldDB" id="A0A803PLT1"/>
<dbReference type="PANTHER" id="PTHR34146">
    <property type="entry name" value="POLYNUCLEOTIDYL TRANSFERASE, RIBONUCLEASE H-LIKE SUPERFAMILY PROTEIN-RELATED"/>
    <property type="match status" value="1"/>
</dbReference>
<proteinExistence type="predicted"/>
<evidence type="ECO:0000313" key="2">
    <source>
        <dbReference type="EnsemblPlants" id="cds.evm.model.05.1560"/>
    </source>
</evidence>
<feature type="domain" description="RNase H type-1" evidence="1">
    <location>
        <begin position="114"/>
        <end position="207"/>
    </location>
</feature>
<dbReference type="InterPro" id="IPR036397">
    <property type="entry name" value="RNaseH_sf"/>
</dbReference>
<dbReference type="InterPro" id="IPR012337">
    <property type="entry name" value="RNaseH-like_sf"/>
</dbReference>
<keyword evidence="3" id="KW-1185">Reference proteome</keyword>
<reference evidence="2" key="2">
    <citation type="submission" date="2021-03" db="UniProtKB">
        <authorList>
            <consortium name="EnsemblPlants"/>
        </authorList>
    </citation>
    <scope>IDENTIFICATION</scope>
</reference>
<reference evidence="2" key="1">
    <citation type="submission" date="2018-11" db="EMBL/GenBank/DDBJ databases">
        <authorList>
            <person name="Grassa J C."/>
        </authorList>
    </citation>
    <scope>NUCLEOTIDE SEQUENCE [LARGE SCALE GENOMIC DNA]</scope>
</reference>
<sequence length="230" mass="25198">MPSEEFKQPLPGPEMLTIERHGNESFLWKGILEARKLCVTGAGILTGNGETNLWTKPVVPGSSPEECGIGPLSCPGGACHQLGPLRGFSWSMLLWWVTLGSWIVQVGTDDERVITCQAVCSVNSVLEAELEAIHLAMVVAIEERVSSVQIISDSAIVVQALKVQELPLAWGSYPIFRQCVSLFQSFSCITFNFTPRVENFVVDRLAYLARVNNVCKKLVVREAVPLVATL</sequence>
<dbReference type="Pfam" id="PF13456">
    <property type="entry name" value="RVT_3"/>
    <property type="match status" value="1"/>
</dbReference>
<dbReference type="PANTHER" id="PTHR34146:SF3">
    <property type="entry name" value="POLYNUCLEOTIDYL TRANSFERASE, RIBONUCLEASE H-LIKE SUPERFAMILY PROTEIN"/>
    <property type="match status" value="1"/>
</dbReference>
<name>A0A803PLT1_CANSA</name>
<protein>
    <recommendedName>
        <fullName evidence="1">RNase H type-1 domain-containing protein</fullName>
    </recommendedName>
</protein>
<dbReference type="CDD" id="cd06222">
    <property type="entry name" value="RNase_H_like"/>
    <property type="match status" value="1"/>
</dbReference>
<dbReference type="Proteomes" id="UP000596661">
    <property type="component" value="Chromosome 5"/>
</dbReference>